<protein>
    <submittedName>
        <fullName evidence="1">Membrane protein</fullName>
    </submittedName>
</protein>
<reference evidence="2" key="1">
    <citation type="journal article" date="2013" name="ISME J.">
        <title>A small predatory core genome in the divergent marine Bacteriovorax marinus SJ and the terrestrial Bdellovibrio bacteriovorus.</title>
        <authorList>
            <person name="Crossman L.C."/>
            <person name="Chen H."/>
            <person name="Cerdeno-Tarraga A.M."/>
            <person name="Brooks K."/>
            <person name="Quail M.A."/>
            <person name="Pineiro S.A."/>
            <person name="Hobley L."/>
            <person name="Sockett R.E."/>
            <person name="Bentley S.D."/>
            <person name="Parkhill J."/>
            <person name="Williams H.N."/>
            <person name="Stine O.C."/>
        </authorList>
    </citation>
    <scope>NUCLEOTIDE SEQUENCE [LARGE SCALE GENOMIC DNA]</scope>
    <source>
        <strain evidence="2">ATCC BAA-682 / DSM 15412 / SJ</strain>
    </source>
</reference>
<organism evidence="1 2">
    <name type="scientific">Halobacteriovorax marinus (strain ATCC BAA-682 / DSM 15412 / SJ)</name>
    <name type="common">Bacteriovorax marinus</name>
    <dbReference type="NCBI Taxonomy" id="862908"/>
    <lineage>
        <taxon>Bacteria</taxon>
        <taxon>Pseudomonadati</taxon>
        <taxon>Bdellovibrionota</taxon>
        <taxon>Bacteriovoracia</taxon>
        <taxon>Bacteriovoracales</taxon>
        <taxon>Halobacteriovoraceae</taxon>
        <taxon>Halobacteriovorax</taxon>
    </lineage>
</organism>
<dbReference type="InterPro" id="IPR029058">
    <property type="entry name" value="AB_hydrolase_fold"/>
</dbReference>
<dbReference type="eggNOG" id="COG1075">
    <property type="taxonomic scope" value="Bacteria"/>
</dbReference>
<gene>
    <name evidence="1" type="ordered locus">BMS_0686</name>
</gene>
<dbReference type="Proteomes" id="UP000008963">
    <property type="component" value="Chromosome"/>
</dbReference>
<proteinExistence type="predicted"/>
<sequence length="445" mass="50603">MLALRIMKRTNKLIISVIALFLSCSTLASKHHIFMIHGIGDSDKAFGAANIVLNGLLNENSRETQFFLESFEYQTGNDDLTTVDFAKSFSVFFREYFKGRELEEGDHFSILAHSQGGLVTMNWLYHSYKGDSEFTDFSLIKRFMKTYISAATPYGGTEITTIPLLSRRLRQIMSLGKKELEDMYFPSAMIDKMQSLLMGKEKPFLNFLHSLNILNIVGVVHRLPSLSSSAGNLQDDTTVPVSSATMNFYYLKNHKKYYPGFGDKIPAKETKFFNNAKTIAVNAAHIPVLFVPGVVKIPVECRILSECDHPAINFYLNHFLEKPAPEVTEQARSFVVKLKLEVTKNSINFSGREPEFKFNFDAKSFKANKVIGKSFFLDDVKEKKNSRVYEFYYAGKLDKENLKEHIVNIKIEGPTIFHIERSVDFKIAPGNQTTIDLKLMSLGDY</sequence>
<name>E1X5M4_HALMS</name>
<keyword evidence="2" id="KW-1185">Reference proteome</keyword>
<dbReference type="PROSITE" id="PS51257">
    <property type="entry name" value="PROKAR_LIPOPROTEIN"/>
    <property type="match status" value="1"/>
</dbReference>
<dbReference type="Gene3D" id="3.40.50.1820">
    <property type="entry name" value="alpha/beta hydrolase"/>
    <property type="match status" value="1"/>
</dbReference>
<dbReference type="HOGENOM" id="CLU_615063_0_0_7"/>
<accession>E1X5M4</accession>
<dbReference type="EMBL" id="FQ312005">
    <property type="protein sequence ID" value="CBW25591.1"/>
    <property type="molecule type" value="Genomic_DNA"/>
</dbReference>
<dbReference type="KEGG" id="bmx:BMS_0686"/>
<evidence type="ECO:0000313" key="2">
    <source>
        <dbReference type="Proteomes" id="UP000008963"/>
    </source>
</evidence>
<dbReference type="AlphaFoldDB" id="E1X5M4"/>
<dbReference type="PATRIC" id="fig|862908.3.peg.659"/>
<evidence type="ECO:0000313" key="1">
    <source>
        <dbReference type="EMBL" id="CBW25591.1"/>
    </source>
</evidence>
<dbReference type="SUPFAM" id="SSF53474">
    <property type="entry name" value="alpha/beta-Hydrolases"/>
    <property type="match status" value="1"/>
</dbReference>
<dbReference type="STRING" id="862908.BMS_0686"/>